<sequence length="221" mass="25183">MDHTHIVTRFDKDLNEIETLLVQMADEVSSQMKQAAKALKTGDDKLAKKVIKGDSVINKLEEKIDDKAIRLIALRQPMAEDLRSAITTLKISTALERMGDYAKTMSYRVRAVEDYSAMKPVLRRISDMSTRIIGTLELVMDAYVNHDIVKAKQAHDADQDINDRTDALFRELLTYMMENPRNIEACTHLQFISKNMERAGDQVKNIADQVHYLVTGELVEE</sequence>
<dbReference type="RefSeq" id="WP_099594228.1">
    <property type="nucleotide sequence ID" value="NZ_MDGM01000013.1"/>
</dbReference>
<evidence type="ECO:0000259" key="9">
    <source>
        <dbReference type="Pfam" id="PF01895"/>
    </source>
</evidence>
<dbReference type="FunFam" id="1.20.58.220:FF:000004">
    <property type="entry name" value="Phosphate-specific transport system accessory protein PhoU"/>
    <property type="match status" value="1"/>
</dbReference>
<evidence type="ECO:0000256" key="6">
    <source>
        <dbReference type="ARBA" id="ARBA00022592"/>
    </source>
</evidence>
<comment type="subunit">
    <text evidence="3 8">Homodimer.</text>
</comment>
<evidence type="ECO:0000313" key="10">
    <source>
        <dbReference type="EMBL" id="PIB23473.1"/>
    </source>
</evidence>
<name>A0A2G5K390_9RHOB</name>
<proteinExistence type="inferred from homology"/>
<dbReference type="InterPro" id="IPR038078">
    <property type="entry name" value="PhoU-like_sf"/>
</dbReference>
<dbReference type="EMBL" id="MDGM01000013">
    <property type="protein sequence ID" value="PIB23473.1"/>
    <property type="molecule type" value="Genomic_DNA"/>
</dbReference>
<dbReference type="AlphaFoldDB" id="A0A2G5K390"/>
<evidence type="ECO:0000256" key="2">
    <source>
        <dbReference type="ARBA" id="ARBA00008107"/>
    </source>
</evidence>
<dbReference type="PIRSF" id="PIRSF003107">
    <property type="entry name" value="PhoU"/>
    <property type="match status" value="1"/>
</dbReference>
<dbReference type="PANTHER" id="PTHR42930">
    <property type="entry name" value="PHOSPHATE-SPECIFIC TRANSPORT SYSTEM ACCESSORY PROTEIN PHOU"/>
    <property type="match status" value="1"/>
</dbReference>
<evidence type="ECO:0000313" key="11">
    <source>
        <dbReference type="Proteomes" id="UP000231516"/>
    </source>
</evidence>
<gene>
    <name evidence="10" type="ORF">BFP76_07965</name>
</gene>
<dbReference type="OrthoDB" id="9814256at2"/>
<dbReference type="InterPro" id="IPR026022">
    <property type="entry name" value="PhoU_dom"/>
</dbReference>
<dbReference type="SUPFAM" id="SSF109755">
    <property type="entry name" value="PhoU-like"/>
    <property type="match status" value="1"/>
</dbReference>
<evidence type="ECO:0000256" key="3">
    <source>
        <dbReference type="ARBA" id="ARBA00011738"/>
    </source>
</evidence>
<dbReference type="GO" id="GO:0030643">
    <property type="term" value="P:intracellular phosphate ion homeostasis"/>
    <property type="evidence" value="ECO:0007669"/>
    <property type="project" value="InterPro"/>
</dbReference>
<feature type="domain" description="PhoU" evidence="9">
    <location>
        <begin position="125"/>
        <end position="210"/>
    </location>
</feature>
<evidence type="ECO:0000256" key="5">
    <source>
        <dbReference type="ARBA" id="ARBA00022490"/>
    </source>
</evidence>
<dbReference type="NCBIfam" id="TIGR02135">
    <property type="entry name" value="phoU_full"/>
    <property type="match status" value="1"/>
</dbReference>
<evidence type="ECO:0000256" key="7">
    <source>
        <dbReference type="ARBA" id="ARBA00056181"/>
    </source>
</evidence>
<dbReference type="PANTHER" id="PTHR42930:SF3">
    <property type="entry name" value="PHOSPHATE-SPECIFIC TRANSPORT SYSTEM ACCESSORY PROTEIN PHOU"/>
    <property type="match status" value="1"/>
</dbReference>
<evidence type="ECO:0000256" key="8">
    <source>
        <dbReference type="PIRNR" id="PIRNR003107"/>
    </source>
</evidence>
<comment type="function">
    <text evidence="7 8">Plays a role in the regulation of phosphate uptake.</text>
</comment>
<comment type="caution">
    <text evidence="10">The sequence shown here is derived from an EMBL/GenBank/DDBJ whole genome shotgun (WGS) entry which is preliminary data.</text>
</comment>
<dbReference type="InterPro" id="IPR028366">
    <property type="entry name" value="PhoU"/>
</dbReference>
<keyword evidence="5 8" id="KW-0963">Cytoplasm</keyword>
<evidence type="ECO:0000256" key="4">
    <source>
        <dbReference type="ARBA" id="ARBA00022448"/>
    </source>
</evidence>
<reference evidence="10 11" key="1">
    <citation type="submission" date="2016-08" db="EMBL/GenBank/DDBJ databases">
        <title>Draft genome of Amylibacter sp. strain 4G11.</title>
        <authorList>
            <person name="Wong S.-K."/>
            <person name="Hamasaki K."/>
            <person name="Yoshizawa S."/>
        </authorList>
    </citation>
    <scope>NUCLEOTIDE SEQUENCE [LARGE SCALE GENOMIC DNA]</scope>
    <source>
        <strain evidence="10 11">4G11</strain>
    </source>
</reference>
<dbReference type="Proteomes" id="UP000231516">
    <property type="component" value="Unassembled WGS sequence"/>
</dbReference>
<comment type="subcellular location">
    <subcellularLocation>
        <location evidence="1 8">Cytoplasm</location>
    </subcellularLocation>
</comment>
<dbReference type="GO" id="GO:0005737">
    <property type="term" value="C:cytoplasm"/>
    <property type="evidence" value="ECO:0007669"/>
    <property type="project" value="UniProtKB-SubCell"/>
</dbReference>
<evidence type="ECO:0000256" key="1">
    <source>
        <dbReference type="ARBA" id="ARBA00004496"/>
    </source>
</evidence>
<keyword evidence="6 8" id="KW-0592">Phosphate transport</keyword>
<comment type="similarity">
    <text evidence="2 8">Belongs to the PhoU family.</text>
</comment>
<feature type="domain" description="PhoU" evidence="9">
    <location>
        <begin position="22"/>
        <end position="108"/>
    </location>
</feature>
<dbReference type="Gene3D" id="1.20.58.220">
    <property type="entry name" value="Phosphate transport system protein phou homolog 2, domain 2"/>
    <property type="match status" value="1"/>
</dbReference>
<dbReference type="GO" id="GO:0045936">
    <property type="term" value="P:negative regulation of phosphate metabolic process"/>
    <property type="evidence" value="ECO:0007669"/>
    <property type="project" value="InterPro"/>
</dbReference>
<accession>A0A2G5K390</accession>
<dbReference type="GO" id="GO:0006817">
    <property type="term" value="P:phosphate ion transport"/>
    <property type="evidence" value="ECO:0007669"/>
    <property type="project" value="UniProtKB-KW"/>
</dbReference>
<keyword evidence="4 8" id="KW-0813">Transport</keyword>
<keyword evidence="11" id="KW-1185">Reference proteome</keyword>
<organism evidence="10 11">
    <name type="scientific">Paramylibacter kogurei</name>
    <dbReference type="NCBI Taxonomy" id="1889778"/>
    <lineage>
        <taxon>Bacteria</taxon>
        <taxon>Pseudomonadati</taxon>
        <taxon>Pseudomonadota</taxon>
        <taxon>Alphaproteobacteria</taxon>
        <taxon>Rhodobacterales</taxon>
        <taxon>Paracoccaceae</taxon>
        <taxon>Paramylibacter</taxon>
    </lineage>
</organism>
<dbReference type="Pfam" id="PF01895">
    <property type="entry name" value="PhoU"/>
    <property type="match status" value="2"/>
</dbReference>
<protein>
    <recommendedName>
        <fullName evidence="8">Phosphate-specific transport system accessory protein PhoU</fullName>
    </recommendedName>
</protein>